<proteinExistence type="predicted"/>
<evidence type="ECO:0000313" key="3">
    <source>
        <dbReference type="Proteomes" id="UP000219669"/>
    </source>
</evidence>
<protein>
    <submittedName>
        <fullName evidence="2">Phospholipid transport system transporter-binding protein</fullName>
    </submittedName>
</protein>
<dbReference type="Gene3D" id="3.30.750.24">
    <property type="entry name" value="STAS domain"/>
    <property type="match status" value="1"/>
</dbReference>
<dbReference type="Pfam" id="PF13466">
    <property type="entry name" value="STAS_2"/>
    <property type="match status" value="1"/>
</dbReference>
<evidence type="ECO:0000259" key="1">
    <source>
        <dbReference type="Pfam" id="PF13466"/>
    </source>
</evidence>
<evidence type="ECO:0000313" key="2">
    <source>
        <dbReference type="EMBL" id="SOD68381.1"/>
    </source>
</evidence>
<dbReference type="Proteomes" id="UP000219669">
    <property type="component" value="Unassembled WGS sequence"/>
</dbReference>
<dbReference type="RefSeq" id="WP_097114285.1">
    <property type="nucleotide sequence ID" value="NZ_CP083931.1"/>
</dbReference>
<organism evidence="2 3">
    <name type="scientific">Alysiella filiformis DSM 16848</name>
    <dbReference type="NCBI Taxonomy" id="1120981"/>
    <lineage>
        <taxon>Bacteria</taxon>
        <taxon>Pseudomonadati</taxon>
        <taxon>Pseudomonadota</taxon>
        <taxon>Betaproteobacteria</taxon>
        <taxon>Neisseriales</taxon>
        <taxon>Neisseriaceae</taxon>
        <taxon>Alysiella</taxon>
    </lineage>
</organism>
<dbReference type="AlphaFoldDB" id="A0A286EBT7"/>
<dbReference type="OrthoDB" id="8612870at2"/>
<feature type="domain" description="MlaB-like STAS" evidence="1">
    <location>
        <begin position="10"/>
        <end position="86"/>
    </location>
</feature>
<sequence length="94" mass="10386">MQICVQNDTLQIKGAVTVQTLTASKHQHFVQQCQQSHIQCIDLSGVVRADSACIALLLAALRQRDSGSLKMIGLPESVMALAKLYEIENWLNIH</sequence>
<name>A0A286EBT7_9NEIS</name>
<dbReference type="InterPro" id="IPR036513">
    <property type="entry name" value="STAS_dom_sf"/>
</dbReference>
<dbReference type="SUPFAM" id="SSF52091">
    <property type="entry name" value="SpoIIaa-like"/>
    <property type="match status" value="1"/>
</dbReference>
<accession>A0A286EBT7</accession>
<dbReference type="InterPro" id="IPR058548">
    <property type="entry name" value="MlaB-like_STAS"/>
</dbReference>
<keyword evidence="3" id="KW-1185">Reference proteome</keyword>
<gene>
    <name evidence="2" type="ORF">SAMN02746062_01237</name>
</gene>
<reference evidence="2 3" key="1">
    <citation type="submission" date="2017-09" db="EMBL/GenBank/DDBJ databases">
        <authorList>
            <person name="Ehlers B."/>
            <person name="Leendertz F.H."/>
        </authorList>
    </citation>
    <scope>NUCLEOTIDE SEQUENCE [LARGE SCALE GENOMIC DNA]</scope>
    <source>
        <strain evidence="2 3">DSM 16848</strain>
    </source>
</reference>
<dbReference type="EMBL" id="OCNF01000008">
    <property type="protein sequence ID" value="SOD68381.1"/>
    <property type="molecule type" value="Genomic_DNA"/>
</dbReference>